<evidence type="ECO:0000313" key="2">
    <source>
        <dbReference type="Proteomes" id="UP000004295"/>
    </source>
</evidence>
<dbReference type="AlphaFoldDB" id="C3JB29"/>
<organism evidence="1 2">
    <name type="scientific">Porphyromonas endodontalis (strain ATCC 35406 / DSM 24491 / JCM 8526 / CCUG 16442 / BCRC 14492 / NCTC 13058 / HG 370)</name>
    <name type="common">Bacteroides endodontalis</name>
    <dbReference type="NCBI Taxonomy" id="553175"/>
    <lineage>
        <taxon>Bacteria</taxon>
        <taxon>Pseudomonadati</taxon>
        <taxon>Bacteroidota</taxon>
        <taxon>Bacteroidia</taxon>
        <taxon>Bacteroidales</taxon>
        <taxon>Porphyromonadaceae</taxon>
        <taxon>Porphyromonas</taxon>
    </lineage>
</organism>
<gene>
    <name evidence="1" type="ORF">POREN0001_1471</name>
</gene>
<comment type="caution">
    <text evidence="1">The sequence shown here is derived from an EMBL/GenBank/DDBJ whole genome shotgun (WGS) entry which is preliminary data.</text>
</comment>
<accession>C3JB29</accession>
<proteinExistence type="predicted"/>
<dbReference type="Proteomes" id="UP000004295">
    <property type="component" value="Unassembled WGS sequence"/>
</dbReference>
<dbReference type="GeneID" id="93364870"/>
<dbReference type="RefSeq" id="WP_004333993.1">
    <property type="nucleotide sequence ID" value="NZ_ACNN01000024.1"/>
</dbReference>
<reference evidence="1 2" key="1">
    <citation type="submission" date="2009-04" db="EMBL/GenBank/DDBJ databases">
        <authorList>
            <person name="Sebastian Y."/>
            <person name="Madupu R."/>
            <person name="Durkin A.S."/>
            <person name="Torralba M."/>
            <person name="Methe B."/>
            <person name="Sutton G.G."/>
            <person name="Strausberg R.L."/>
            <person name="Nelson K.E."/>
        </authorList>
    </citation>
    <scope>NUCLEOTIDE SEQUENCE [LARGE SCALE GENOMIC DNA]</scope>
    <source>
        <strain evidence="2">ATCC 35406 / BCRC 14492 / JCM 8526 / NCTC 13058 / HG 370</strain>
    </source>
</reference>
<sequence length="286" mass="32768">MKYNSKTQAFILFSLSILGAALLLSYKKEGKETAEEEVEQTTLQRSEANHKRLKTVVDSTYSDWHVIVQETDIKTKHSRVGSKLLVTISKSGKTLFNKEVITPSILDSSLDNHFQLTSVYLKGITNTTVYISLEAFSRETDGENYFILAFSRDGKFKKYRRPLSLDDSDFIVDFYIMYTHENLQKSVDKASLQKIAEAYGTPNFIAQLEKNGPLSIYPPEVISRYKLDVEIETNTLEDYDDIYECCRAFFYPKDKDNPIGSMDVEIKATEGEDGVVFYNRINKISR</sequence>
<keyword evidence="2" id="KW-1185">Reference proteome</keyword>
<protein>
    <submittedName>
        <fullName evidence="1">Uncharacterized protein</fullName>
    </submittedName>
</protein>
<dbReference type="EMBL" id="ACNN01000024">
    <property type="protein sequence ID" value="EEN82595.1"/>
    <property type="molecule type" value="Genomic_DNA"/>
</dbReference>
<name>C3JB29_POREA</name>
<dbReference type="eggNOG" id="ENOG50341R8">
    <property type="taxonomic scope" value="Bacteria"/>
</dbReference>
<evidence type="ECO:0000313" key="1">
    <source>
        <dbReference type="EMBL" id="EEN82595.1"/>
    </source>
</evidence>